<evidence type="ECO:0000259" key="6">
    <source>
        <dbReference type="PROSITE" id="PS50199"/>
    </source>
</evidence>
<dbReference type="GO" id="GO:0005634">
    <property type="term" value="C:nucleus"/>
    <property type="evidence" value="ECO:0007669"/>
    <property type="project" value="TreeGrafter"/>
</dbReference>
<dbReference type="Proteomes" id="UP000481153">
    <property type="component" value="Unassembled WGS sequence"/>
</dbReference>
<name>A0A6G0WJB8_9STRA</name>
<protein>
    <submittedName>
        <fullName evidence="9">Uncharacterized protein</fullName>
    </submittedName>
</protein>
<reference evidence="9 10" key="1">
    <citation type="submission" date="2019-07" db="EMBL/GenBank/DDBJ databases">
        <title>Genomics analysis of Aphanomyces spp. identifies a new class of oomycete effector associated with host adaptation.</title>
        <authorList>
            <person name="Gaulin E."/>
        </authorList>
    </citation>
    <scope>NUCLEOTIDE SEQUENCE [LARGE SCALE GENOMIC DNA]</scope>
    <source>
        <strain evidence="9 10">ATCC 201684</strain>
    </source>
</reference>
<evidence type="ECO:0000256" key="4">
    <source>
        <dbReference type="PROSITE-ProRule" id="PRU00322"/>
    </source>
</evidence>
<dbReference type="Pfam" id="PF00641">
    <property type="entry name" value="Zn_ribbon_RanBP"/>
    <property type="match status" value="3"/>
</dbReference>
<dbReference type="VEuPathDB" id="FungiDB:AeMF1_010195"/>
<dbReference type="InterPro" id="IPR013320">
    <property type="entry name" value="ConA-like_dom_sf"/>
</dbReference>
<dbReference type="InterPro" id="IPR038765">
    <property type="entry name" value="Papain-like_cys_pep_sf"/>
</dbReference>
<feature type="domain" description="USP" evidence="7">
    <location>
        <begin position="1249"/>
        <end position="2253"/>
    </location>
</feature>
<feature type="compositionally biased region" description="Polar residues" evidence="5">
    <location>
        <begin position="1479"/>
        <end position="1494"/>
    </location>
</feature>
<dbReference type="CDD" id="cd19671">
    <property type="entry name" value="UBR-box_UBR4_5_6_7"/>
    <property type="match status" value="1"/>
</dbReference>
<comment type="caution">
    <text evidence="9">The sequence shown here is derived from an EMBL/GenBank/DDBJ whole genome shotgun (WGS) entry which is preliminary data.</text>
</comment>
<dbReference type="Pfam" id="PF00443">
    <property type="entry name" value="UCH"/>
    <property type="match status" value="2"/>
</dbReference>
<dbReference type="Gene3D" id="2.60.120.200">
    <property type="match status" value="1"/>
</dbReference>
<dbReference type="EMBL" id="VJMJ01000198">
    <property type="protein sequence ID" value="KAF0727307.1"/>
    <property type="molecule type" value="Genomic_DNA"/>
</dbReference>
<keyword evidence="10" id="KW-1185">Reference proteome</keyword>
<evidence type="ECO:0000256" key="3">
    <source>
        <dbReference type="ARBA" id="ARBA00022833"/>
    </source>
</evidence>
<dbReference type="PANTHER" id="PTHR24006:SF827">
    <property type="entry name" value="UBIQUITIN CARBOXYL-TERMINAL HYDROLASE 34"/>
    <property type="match status" value="1"/>
</dbReference>
<feature type="domain" description="RanBP2-type" evidence="6">
    <location>
        <begin position="337"/>
        <end position="366"/>
    </location>
</feature>
<dbReference type="Gene3D" id="3.90.70.10">
    <property type="entry name" value="Cysteine proteinases"/>
    <property type="match status" value="2"/>
</dbReference>
<dbReference type="GO" id="GO:0008270">
    <property type="term" value="F:zinc ion binding"/>
    <property type="evidence" value="ECO:0007669"/>
    <property type="project" value="UniProtKB-KW"/>
</dbReference>
<accession>A0A6G0WJB8</accession>
<dbReference type="PROSITE" id="PS50199">
    <property type="entry name" value="ZF_RANBP2_2"/>
    <property type="match status" value="3"/>
</dbReference>
<feature type="region of interest" description="Disordered" evidence="5">
    <location>
        <begin position="1474"/>
        <end position="1494"/>
    </location>
</feature>
<evidence type="ECO:0000256" key="2">
    <source>
        <dbReference type="ARBA" id="ARBA00022771"/>
    </source>
</evidence>
<gene>
    <name evidence="9" type="ORF">Ae201684_014568</name>
</gene>
<organism evidence="9 10">
    <name type="scientific">Aphanomyces euteiches</name>
    <dbReference type="NCBI Taxonomy" id="100861"/>
    <lineage>
        <taxon>Eukaryota</taxon>
        <taxon>Sar</taxon>
        <taxon>Stramenopiles</taxon>
        <taxon>Oomycota</taxon>
        <taxon>Saprolegniomycetes</taxon>
        <taxon>Saprolegniales</taxon>
        <taxon>Verrucalvaceae</taxon>
        <taxon>Aphanomyces</taxon>
    </lineage>
</organism>
<dbReference type="PROSITE" id="PS01358">
    <property type="entry name" value="ZF_RANBP2_1"/>
    <property type="match status" value="4"/>
</dbReference>
<dbReference type="InterPro" id="IPR050164">
    <property type="entry name" value="Peptidase_C19"/>
</dbReference>
<dbReference type="PROSITE" id="PS50235">
    <property type="entry name" value="USP_3"/>
    <property type="match status" value="1"/>
</dbReference>
<keyword evidence="1" id="KW-0479">Metal-binding</keyword>
<dbReference type="SUPFAM" id="SSF54001">
    <property type="entry name" value="Cysteine proteinases"/>
    <property type="match status" value="1"/>
</dbReference>
<proteinExistence type="predicted"/>
<evidence type="ECO:0000313" key="9">
    <source>
        <dbReference type="EMBL" id="KAF0727307.1"/>
    </source>
</evidence>
<dbReference type="InterPro" id="IPR018200">
    <property type="entry name" value="USP_CS"/>
</dbReference>
<dbReference type="InterPro" id="IPR028889">
    <property type="entry name" value="USP"/>
</dbReference>
<dbReference type="Gene3D" id="2.30.30.380">
    <property type="entry name" value="Zn-finger domain of Sec23/24"/>
    <property type="match status" value="1"/>
</dbReference>
<dbReference type="SUPFAM" id="SSF90209">
    <property type="entry name" value="Ran binding protein zinc finger-like"/>
    <property type="match status" value="1"/>
</dbReference>
<dbReference type="PROSITE" id="PS00973">
    <property type="entry name" value="USP_2"/>
    <property type="match status" value="1"/>
</dbReference>
<evidence type="ECO:0000256" key="5">
    <source>
        <dbReference type="SAM" id="MobiDB-lite"/>
    </source>
</evidence>
<dbReference type="SUPFAM" id="SSF49899">
    <property type="entry name" value="Concanavalin A-like lectins/glucanases"/>
    <property type="match status" value="1"/>
</dbReference>
<dbReference type="InterPro" id="IPR023341">
    <property type="entry name" value="MABP"/>
</dbReference>
<keyword evidence="3" id="KW-0862">Zinc</keyword>
<evidence type="ECO:0000313" key="10">
    <source>
        <dbReference type="Proteomes" id="UP000481153"/>
    </source>
</evidence>
<evidence type="ECO:0000259" key="8">
    <source>
        <dbReference type="PROSITE" id="PS51498"/>
    </source>
</evidence>
<feature type="domain" description="RanBP2-type" evidence="6">
    <location>
        <begin position="1011"/>
        <end position="1041"/>
    </location>
</feature>
<evidence type="ECO:0000256" key="1">
    <source>
        <dbReference type="ARBA" id="ARBA00022723"/>
    </source>
</evidence>
<dbReference type="GO" id="GO:0016579">
    <property type="term" value="P:protein deubiquitination"/>
    <property type="evidence" value="ECO:0007669"/>
    <property type="project" value="InterPro"/>
</dbReference>
<dbReference type="InterPro" id="IPR001394">
    <property type="entry name" value="Peptidase_C19_UCH"/>
</dbReference>
<evidence type="ECO:0000259" key="7">
    <source>
        <dbReference type="PROSITE" id="PS50235"/>
    </source>
</evidence>
<dbReference type="SMART" id="SM00547">
    <property type="entry name" value="ZnF_RBZ"/>
    <property type="match status" value="4"/>
</dbReference>
<feature type="domain" description="MABP" evidence="8">
    <location>
        <begin position="1781"/>
        <end position="1921"/>
    </location>
</feature>
<dbReference type="GO" id="GO:0005829">
    <property type="term" value="C:cytosol"/>
    <property type="evidence" value="ECO:0007669"/>
    <property type="project" value="TreeGrafter"/>
</dbReference>
<feature type="domain" description="MABP" evidence="8">
    <location>
        <begin position="1391"/>
        <end position="1554"/>
    </location>
</feature>
<dbReference type="GO" id="GO:0004843">
    <property type="term" value="F:cysteine-type deubiquitinase activity"/>
    <property type="evidence" value="ECO:0007669"/>
    <property type="project" value="InterPro"/>
</dbReference>
<dbReference type="PROSITE" id="PS51498">
    <property type="entry name" value="MABP"/>
    <property type="match status" value="2"/>
</dbReference>
<dbReference type="Gene3D" id="2.100.10.50">
    <property type="match status" value="2"/>
</dbReference>
<dbReference type="PANTHER" id="PTHR24006">
    <property type="entry name" value="UBIQUITIN CARBOXYL-TERMINAL HYDROLASE"/>
    <property type="match status" value="1"/>
</dbReference>
<feature type="domain" description="RanBP2-type" evidence="6">
    <location>
        <begin position="1061"/>
        <end position="1090"/>
    </location>
</feature>
<dbReference type="InterPro" id="IPR036443">
    <property type="entry name" value="Znf_RanBP2_sf"/>
</dbReference>
<sequence>MELVELWQKWSDGRSVATLQTPSEEALQDIGLLLATQVLSPEIHANRLVNALQFLSDQVKEAHGTSLSPRNKLLLQIIWHVFEGLQSAKQFIALDIASRSMLPLLLSLLGMLFSPSMPAHDSGAEQLRSEVLKFFVNLLTGYQHSPKLYVDNTDQLIQLFQLMEQWIKSTSHPDKLAVGNSIALVVCCLSHLHAGSREANSALSKHVLGCLSAYSQPTVQEIETQILDASWVPKSEKIHSLVPNVDGLWMLDENADPAISTASPRSRNAASIVLKTIKKCQGITFSAFLEDYSSEKRTIELTGAVVSNLLPNGSKMHFQGQWQQLLDANAPNAMQAPLQNWSCTVCTMSNVASTQVCSTCGSVAPVVVPNEAKINGSNPAPFQATFSGATNSFMNILWTRGEQRGVWLARRQTKRNSFNLSNVLQNVTKASVYTLHGDGSSSVVVDKAISVMGQSTVTIEFWVQPEMQQLRQVILGNGEFDVSITPQGDLIWQFGSHQLSGHVSFGEFTHVVLDWDFRELSLILNGALECQVARVKEDEERIQPKVLVIGGSPSEQVLLPKSEYNLSRHAYKADNFFTGVLLEFRMWSTTVELDLLRHRSRQPLMGNEECLLLYYPFVGDAASLLMDFGPHSNHACLYSDYHNVSSDLPPLTDLDLQLLPVPYHKWKSVNDFTFSGYASKSENALHMSGGSAVWFNEALDLSHATFQMDGSLSMIPNNSSICFAWSDVSFWSMKPLIQEVSQIESGQVLSSSTQRSLFVKLNQVENNGCNIGVYVLANKQMHCLSFCSTFSSMLSVQIKFYQGNLSIFLENKLVTLLSLDLNAVLDSNLKCCRFGAICPITPSQATVSLVNWSFFAEKNEERYVSAIRSVYGLDPPSFEEESSDKRVSCSKFHTDGSAIVQEIYGCQTCNTNIHFCKTCAVLCHDSHELVWMGKINSACGCNSRGIAACKCARPIVVIQSLNDPPFSLWCCPQCTVVNSTSLSRCSVCSSISPVSLKQDNLPSQTEFRQVEEPVEWSCTACTMLNSPSQTKCSMCDTERQKESGVAQTGTGILTLYQAAEEVKPWTCEACTMQNESKDNKCTMCGTAKASNTPALALPLALPAPTVSHEATSPVASNWLEKKSIVHEMLKSGLADIRLEEEVWETTSGLMYITYGDIFVGDIVHGDYFDSDGSLCGVLRISEDKQRMELRAKYKAAVVAQENTCFLNFNAQECLEGYWYRGDGSGVWLCKYVEANKDFRGLTDKAPFHSGLVNMQQGLTNVCYQNSFLQALFMTQAFRDQILACDKPTNPILKTLQDLFSKLLLTHNPSLATHDLQKCLLSSFQAGRQQDVCDFAHFLVDNLSNGFEEQLTRILGGTQATIIRCKSAECQHISVTREYFWELLLNMVDLRYTPITSICGVHGSSLKIPVPRKYDRLNYDLNKDRTGAPYLFFCVQRDVNADPITDIMVKVVDANEAKPTLSGYTRVEMDLNMGLGSSGGASPSKKNSPGTSTTEIRPNKKQIYLFYSKDPSGSPITDLTVIYGQDTVPDGFKVIRVDLNQGEGTKVFLCYRCDMPVTDIKLVSEGLPGYKLIDRPLQLGGKQQFLAHTDGGSLPCITSLCLIDSDEVKAKEATNWEKLNFLNDSQQHLMIQRGQGNPLYAVEVFRSPQMIPKYSDYETITLVGPKEAEQISLETLHGEWKAGDDCERSKRTVQIHHVGRNLSPSFKVTASFSKRGILQGVLQSYQAQTHVLWGSWQDSTTKHPQLVHLLFQGTNMEGTIGDGKAKCANIRGSQMSKAVSIPRPISDVFIARDGDISSLLDGMEVVSKIYGDLHLVVRRDDSECPVKEIGVIYGDIDPIPEGYECINTTIGGFNANVNQGGNVPIYICYKRDGTSALALSNISILTTSEVPDGFTKVQHTPLGMEATLVQGKSIYLSYQRLESSTPQQLLDHVLNGQYDTTMWGRMNFMVLSSIVTNEVMANCNVTAHGSSPPTVMRGLAYEVSPTMIKCVGLWEPAGTQTLLTYNGHLPQNSNVFPFELDFSIDESSKIPSTQGWWSQQNESGKWNLVKDCYVHLAYKKDYGSEWANGKLICSERVSEHSVSSMLERFGSLRTLGGEFTCSGCHQRTESSVHSVVVTPPAHLILTLKRMHYDWKLQKTCKSLHDVSFQAYLQLPALSDADRTVLKIEEGQVELPRAYGLYGVLVHSGVSANSGHYYSFCRSSASANLFLEDDPSAPWMKFNDTNVTTSSWAEMNSCVETSVSDSVYLLFYKRLDHMKPDLEEEVKSEDEEAMLLAKAMALSMSSQEAVLDSFSSSTNVLFENIQQDNSKFLLQTVANRSSQASLEELHSYLRLQNNIEEPFWTAIKSMVG</sequence>
<keyword evidence="2 4" id="KW-0863">Zinc-finger</keyword>
<dbReference type="Gene3D" id="4.10.1060.10">
    <property type="entry name" value="Zinc finger, RanBP2-type"/>
    <property type="match status" value="1"/>
</dbReference>
<dbReference type="InterPro" id="IPR001876">
    <property type="entry name" value="Znf_RanBP2"/>
</dbReference>